<evidence type="ECO:0000259" key="7">
    <source>
        <dbReference type="PROSITE" id="PS51253"/>
    </source>
</evidence>
<comment type="subcellular location">
    <subcellularLocation>
        <location evidence="1 4">Nucleus</location>
    </subcellularLocation>
</comment>
<dbReference type="PROSITE" id="PS50960">
    <property type="entry name" value="HTH_PSQ"/>
    <property type="match status" value="1"/>
</dbReference>
<dbReference type="InterPro" id="IPR006600">
    <property type="entry name" value="HTH_CenpB_DNA-bd_dom"/>
</dbReference>
<evidence type="ECO:0000256" key="4">
    <source>
        <dbReference type="PROSITE-ProRule" id="PRU00320"/>
    </source>
</evidence>
<keyword evidence="9" id="KW-1185">Reference proteome</keyword>
<evidence type="ECO:0000259" key="6">
    <source>
        <dbReference type="PROSITE" id="PS50960"/>
    </source>
</evidence>
<dbReference type="Proteomes" id="UP000499080">
    <property type="component" value="Unassembled WGS sequence"/>
</dbReference>
<feature type="domain" description="HTH psq-type" evidence="6">
    <location>
        <begin position="175"/>
        <end position="227"/>
    </location>
</feature>
<protein>
    <recommendedName>
        <fullName evidence="10">HTH CENPB-type domain-containing protein</fullName>
    </recommendedName>
</protein>
<dbReference type="Pfam" id="PF01710">
    <property type="entry name" value="HTH_Tnp_IS630"/>
    <property type="match status" value="1"/>
</dbReference>
<dbReference type="SUPFAM" id="SSF46689">
    <property type="entry name" value="Homeodomain-like"/>
    <property type="match status" value="2"/>
</dbReference>
<evidence type="ECO:0008006" key="10">
    <source>
        <dbReference type="Google" id="ProtNLM"/>
    </source>
</evidence>
<organism evidence="8 9">
    <name type="scientific">Araneus ventricosus</name>
    <name type="common">Orbweaver spider</name>
    <name type="synonym">Epeira ventricosa</name>
    <dbReference type="NCBI Taxonomy" id="182803"/>
    <lineage>
        <taxon>Eukaryota</taxon>
        <taxon>Metazoa</taxon>
        <taxon>Ecdysozoa</taxon>
        <taxon>Arthropoda</taxon>
        <taxon>Chelicerata</taxon>
        <taxon>Arachnida</taxon>
        <taxon>Araneae</taxon>
        <taxon>Araneomorphae</taxon>
        <taxon>Entelegynae</taxon>
        <taxon>Araneoidea</taxon>
        <taxon>Araneidae</taxon>
        <taxon>Araneus</taxon>
    </lineage>
</organism>
<dbReference type="Gene3D" id="1.10.10.60">
    <property type="entry name" value="Homeodomain-like"/>
    <property type="match status" value="1"/>
</dbReference>
<keyword evidence="3 4" id="KW-0539">Nucleus</keyword>
<comment type="caution">
    <text evidence="8">The sequence shown here is derived from an EMBL/GenBank/DDBJ whole genome shotgun (WGS) entry which is preliminary data.</text>
</comment>
<evidence type="ECO:0000256" key="2">
    <source>
        <dbReference type="ARBA" id="ARBA00023125"/>
    </source>
</evidence>
<dbReference type="PROSITE" id="PS51253">
    <property type="entry name" value="HTH_CENPB"/>
    <property type="match status" value="1"/>
</dbReference>
<dbReference type="EMBL" id="BGPR01026406">
    <property type="protein sequence ID" value="GBN96101.1"/>
    <property type="molecule type" value="Genomic_DNA"/>
</dbReference>
<dbReference type="Pfam" id="PF05225">
    <property type="entry name" value="HTH_psq"/>
    <property type="match status" value="1"/>
</dbReference>
<evidence type="ECO:0000256" key="3">
    <source>
        <dbReference type="ARBA" id="ARBA00023242"/>
    </source>
</evidence>
<name>A0A4Y2T7B4_ARAVE</name>
<dbReference type="OrthoDB" id="6754464at2759"/>
<feature type="compositionally biased region" description="Basic and acidic residues" evidence="5">
    <location>
        <begin position="147"/>
        <end position="157"/>
    </location>
</feature>
<sequence>MAKRGHYGRWSELDLLMAVGTYKNGGAGLNECSRIYNVPKATIKRHADEQNSTTIEIKTRKRAHVQYGLSALVEDMRKKMKTKYCKKSALGSPGAQVNTIKSCEESALEIPGEQGNTIKSCEESALETPGGDVNKTKTCEQSALETPGRDVKPKSGEESALETPGGHVNNLKANMSKRGHYGRWSENDLLKAVAAYKNGKKGLNECSRIYNVPKATIKRHADGKNSVANEIKSLGRQPTFSPVMEKILSEYLLHLKESYFGLTIKEIRKLVFEIAEKHGLSHSFNKNKKMAGKKWFYSFLRRNPQLSLRKPESQSPSQLPECT</sequence>
<dbReference type="GO" id="GO:0003677">
    <property type="term" value="F:DNA binding"/>
    <property type="evidence" value="ECO:0007669"/>
    <property type="project" value="UniProtKB-UniRule"/>
</dbReference>
<gene>
    <name evidence="8" type="ORF">AVEN_139095_1</name>
</gene>
<reference evidence="8 9" key="1">
    <citation type="journal article" date="2019" name="Sci. Rep.">
        <title>Orb-weaving spider Araneus ventricosus genome elucidates the spidroin gene catalogue.</title>
        <authorList>
            <person name="Kono N."/>
            <person name="Nakamura H."/>
            <person name="Ohtoshi R."/>
            <person name="Moran D.A.P."/>
            <person name="Shinohara A."/>
            <person name="Yoshida Y."/>
            <person name="Fujiwara M."/>
            <person name="Mori M."/>
            <person name="Tomita M."/>
            <person name="Arakawa K."/>
        </authorList>
    </citation>
    <scope>NUCLEOTIDE SEQUENCE [LARGE SCALE GENOMIC DNA]</scope>
</reference>
<dbReference type="AlphaFoldDB" id="A0A4Y2T7B4"/>
<dbReference type="GO" id="GO:0005634">
    <property type="term" value="C:nucleus"/>
    <property type="evidence" value="ECO:0007669"/>
    <property type="project" value="UniProtKB-SubCell"/>
</dbReference>
<evidence type="ECO:0000313" key="8">
    <source>
        <dbReference type="EMBL" id="GBN96101.1"/>
    </source>
</evidence>
<evidence type="ECO:0000256" key="1">
    <source>
        <dbReference type="ARBA" id="ARBA00004123"/>
    </source>
</evidence>
<dbReference type="InterPro" id="IPR002622">
    <property type="entry name" value="Transposase_14"/>
</dbReference>
<proteinExistence type="predicted"/>
<dbReference type="InterPro" id="IPR009057">
    <property type="entry name" value="Homeodomain-like_sf"/>
</dbReference>
<keyword evidence="2 4" id="KW-0238">DNA-binding</keyword>
<feature type="region of interest" description="Disordered" evidence="5">
    <location>
        <begin position="140"/>
        <end position="172"/>
    </location>
</feature>
<feature type="domain" description="HTH CENPB-type" evidence="7">
    <location>
        <begin position="232"/>
        <end position="309"/>
    </location>
</feature>
<dbReference type="InterPro" id="IPR007889">
    <property type="entry name" value="HTH_Psq"/>
</dbReference>
<evidence type="ECO:0000313" key="9">
    <source>
        <dbReference type="Proteomes" id="UP000499080"/>
    </source>
</evidence>
<evidence type="ECO:0000256" key="5">
    <source>
        <dbReference type="SAM" id="MobiDB-lite"/>
    </source>
</evidence>
<feature type="DNA-binding region" description="H-T-H motif" evidence="4">
    <location>
        <begin position="203"/>
        <end position="223"/>
    </location>
</feature>
<accession>A0A4Y2T7B4</accession>